<dbReference type="Proteomes" id="UP000494256">
    <property type="component" value="Unassembled WGS sequence"/>
</dbReference>
<comment type="caution">
    <text evidence="6">The sequence shown here is derived from an EMBL/GenBank/DDBJ whole genome shotgun (WGS) entry which is preliminary data.</text>
</comment>
<keyword evidence="4 5" id="KW-0472">Membrane</keyword>
<feature type="transmembrane region" description="Helical" evidence="5">
    <location>
        <begin position="260"/>
        <end position="278"/>
    </location>
</feature>
<dbReference type="GO" id="GO:0022857">
    <property type="term" value="F:transmembrane transporter activity"/>
    <property type="evidence" value="ECO:0007669"/>
    <property type="project" value="InterPro"/>
</dbReference>
<evidence type="ECO:0000256" key="1">
    <source>
        <dbReference type="ARBA" id="ARBA00004141"/>
    </source>
</evidence>
<evidence type="ECO:0000256" key="5">
    <source>
        <dbReference type="SAM" id="Phobius"/>
    </source>
</evidence>
<dbReference type="PANTHER" id="PTHR24064">
    <property type="entry name" value="SOLUTE CARRIER FAMILY 22 MEMBER"/>
    <property type="match status" value="1"/>
</dbReference>
<dbReference type="EMBL" id="CADEBD010000042">
    <property type="protein sequence ID" value="CAB3221139.1"/>
    <property type="molecule type" value="Genomic_DNA"/>
</dbReference>
<dbReference type="GO" id="GO:0016020">
    <property type="term" value="C:membrane"/>
    <property type="evidence" value="ECO:0007669"/>
    <property type="project" value="UniProtKB-SubCell"/>
</dbReference>
<dbReference type="InterPro" id="IPR005828">
    <property type="entry name" value="MFS_sugar_transport-like"/>
</dbReference>
<organism evidence="6 7">
    <name type="scientific">Arctia plantaginis</name>
    <name type="common">Wood tiger moth</name>
    <name type="synonym">Phalaena plantaginis</name>
    <dbReference type="NCBI Taxonomy" id="874455"/>
    <lineage>
        <taxon>Eukaryota</taxon>
        <taxon>Metazoa</taxon>
        <taxon>Ecdysozoa</taxon>
        <taxon>Arthropoda</taxon>
        <taxon>Hexapoda</taxon>
        <taxon>Insecta</taxon>
        <taxon>Pterygota</taxon>
        <taxon>Neoptera</taxon>
        <taxon>Endopterygota</taxon>
        <taxon>Lepidoptera</taxon>
        <taxon>Glossata</taxon>
        <taxon>Ditrysia</taxon>
        <taxon>Noctuoidea</taxon>
        <taxon>Erebidae</taxon>
        <taxon>Arctiinae</taxon>
        <taxon>Arctia</taxon>
    </lineage>
</organism>
<proteinExistence type="predicted"/>
<dbReference type="SUPFAM" id="SSF103473">
    <property type="entry name" value="MFS general substrate transporter"/>
    <property type="match status" value="1"/>
</dbReference>
<name>A0A8S0YNJ8_ARCPL</name>
<dbReference type="OrthoDB" id="1470350at2759"/>
<dbReference type="Pfam" id="PF00083">
    <property type="entry name" value="Sugar_tr"/>
    <property type="match status" value="1"/>
</dbReference>
<feature type="transmembrane region" description="Helical" evidence="5">
    <location>
        <begin position="229"/>
        <end position="254"/>
    </location>
</feature>
<evidence type="ECO:0000313" key="6">
    <source>
        <dbReference type="EMBL" id="CAB3221139.1"/>
    </source>
</evidence>
<feature type="transmembrane region" description="Helical" evidence="5">
    <location>
        <begin position="344"/>
        <end position="363"/>
    </location>
</feature>
<accession>A0A8S0YNJ8</accession>
<sequence length="478" mass="54575">MLIEKDKASYIYIILNELVLTTSSEMTVINKPPKDLNGETEELNKNPGQNGDKLEALLSHVGEMGRYQIYLFLATLPFGFTFCFNYFVPILITVTPENYWCRVPELKNLSQELRRNLSAPGASTGVWNQCMTFDTNWTQVLHTLTPPVDGTPLIPCQYGWEFDFSVIPYETVVTERGWVCEQETYPRIAMLLSFVGSVVGCCLFGWIADRYGRIPALIVLEYVGPQYRTLVANLSYALSFGVAAILVPWAAYFIADWRNLVWVTTLPGFLVLLTPWLLPESAKWLISKGRVNEAVMILKTVESVNRTKMPDQAIEEFMASCHEFQPEKKYPIAKVFKSKPLCQVLVALALLNFGYAIIFDGLLRVTDSYGMNLFTILTAAGVCEFWAVTLIAFTLDRAYERDSFDYWTFLHEFLLDIYHSMDYRNTANSPSSNRIVDIAHERICCYFHDTFYFIFGNQKILQSTGTLNASEDEDEFLI</sequence>
<feature type="transmembrane region" description="Helical" evidence="5">
    <location>
        <begin position="69"/>
        <end position="92"/>
    </location>
</feature>
<gene>
    <name evidence="6" type="ORF">APLA_LOCUS696</name>
</gene>
<evidence type="ECO:0000256" key="2">
    <source>
        <dbReference type="ARBA" id="ARBA00022692"/>
    </source>
</evidence>
<feature type="transmembrane region" description="Helical" evidence="5">
    <location>
        <begin position="369"/>
        <end position="393"/>
    </location>
</feature>
<feature type="transmembrane region" description="Helical" evidence="5">
    <location>
        <begin position="188"/>
        <end position="208"/>
    </location>
</feature>
<comment type="subcellular location">
    <subcellularLocation>
        <location evidence="1">Membrane</location>
        <topology evidence="1">Multi-pass membrane protein</topology>
    </subcellularLocation>
</comment>
<evidence type="ECO:0000256" key="3">
    <source>
        <dbReference type="ARBA" id="ARBA00022989"/>
    </source>
</evidence>
<dbReference type="Gene3D" id="1.20.1250.20">
    <property type="entry name" value="MFS general substrate transporter like domains"/>
    <property type="match status" value="1"/>
</dbReference>
<reference evidence="6 7" key="1">
    <citation type="submission" date="2020-04" db="EMBL/GenBank/DDBJ databases">
        <authorList>
            <person name="Wallbank WR R."/>
            <person name="Pardo Diaz C."/>
            <person name="Kozak K."/>
            <person name="Martin S."/>
            <person name="Jiggins C."/>
            <person name="Moest M."/>
            <person name="Warren A I."/>
            <person name="Byers J.R.P. K."/>
            <person name="Montejo-Kovacevich G."/>
            <person name="Yen C E."/>
        </authorList>
    </citation>
    <scope>NUCLEOTIDE SEQUENCE [LARGE SCALE GENOMIC DNA]</scope>
</reference>
<keyword evidence="2 5" id="KW-0812">Transmembrane</keyword>
<dbReference type="AlphaFoldDB" id="A0A8S0YNJ8"/>
<keyword evidence="3 5" id="KW-1133">Transmembrane helix</keyword>
<evidence type="ECO:0000256" key="4">
    <source>
        <dbReference type="ARBA" id="ARBA00023136"/>
    </source>
</evidence>
<evidence type="ECO:0000313" key="7">
    <source>
        <dbReference type="Proteomes" id="UP000494256"/>
    </source>
</evidence>
<protein>
    <submittedName>
        <fullName evidence="6">Uncharacterized protein</fullName>
    </submittedName>
</protein>
<dbReference type="InterPro" id="IPR036259">
    <property type="entry name" value="MFS_trans_sf"/>
</dbReference>